<accession>A0A7J7MCH6</accession>
<dbReference type="Gene3D" id="3.40.50.1820">
    <property type="entry name" value="alpha/beta hydrolase"/>
    <property type="match status" value="1"/>
</dbReference>
<proteinExistence type="predicted"/>
<dbReference type="InterPro" id="IPR029058">
    <property type="entry name" value="AB_hydrolase_fold"/>
</dbReference>
<organism evidence="2 3">
    <name type="scientific">Kingdonia uniflora</name>
    <dbReference type="NCBI Taxonomy" id="39325"/>
    <lineage>
        <taxon>Eukaryota</taxon>
        <taxon>Viridiplantae</taxon>
        <taxon>Streptophyta</taxon>
        <taxon>Embryophyta</taxon>
        <taxon>Tracheophyta</taxon>
        <taxon>Spermatophyta</taxon>
        <taxon>Magnoliopsida</taxon>
        <taxon>Ranunculales</taxon>
        <taxon>Circaeasteraceae</taxon>
        <taxon>Kingdonia</taxon>
    </lineage>
</organism>
<protein>
    <recommendedName>
        <fullName evidence="1">Photolyase/cryptochrome alpha/beta domain-containing protein</fullName>
    </recommendedName>
</protein>
<dbReference type="PANTHER" id="PTHR47832">
    <property type="entry name" value="DNA PHOTOLYASE"/>
    <property type="match status" value="1"/>
</dbReference>
<dbReference type="AlphaFoldDB" id="A0A7J7MCH6"/>
<evidence type="ECO:0000259" key="1">
    <source>
        <dbReference type="PROSITE" id="PS51645"/>
    </source>
</evidence>
<dbReference type="Gene3D" id="3.40.50.620">
    <property type="entry name" value="HUPs"/>
    <property type="match status" value="1"/>
</dbReference>
<dbReference type="InterPro" id="IPR014729">
    <property type="entry name" value="Rossmann-like_a/b/a_fold"/>
</dbReference>
<evidence type="ECO:0000313" key="2">
    <source>
        <dbReference type="EMBL" id="KAF6152606.1"/>
    </source>
</evidence>
<reference evidence="2 3" key="1">
    <citation type="journal article" date="2020" name="IScience">
        <title>Genome Sequencing of the Endangered Kingdonia uniflora (Circaeasteraceae, Ranunculales) Reveals Potential Mechanisms of Evolutionary Specialization.</title>
        <authorList>
            <person name="Sun Y."/>
            <person name="Deng T."/>
            <person name="Zhang A."/>
            <person name="Moore M.J."/>
            <person name="Landis J.B."/>
            <person name="Lin N."/>
            <person name="Zhang H."/>
            <person name="Zhang X."/>
            <person name="Huang J."/>
            <person name="Zhang X."/>
            <person name="Sun H."/>
            <person name="Wang H."/>
        </authorList>
    </citation>
    <scope>NUCLEOTIDE SEQUENCE [LARGE SCALE GENOMIC DNA]</scope>
    <source>
        <strain evidence="2">TB1705</strain>
        <tissue evidence="2">Leaf</tissue>
    </source>
</reference>
<name>A0A7J7MCH6_9MAGN</name>
<dbReference type="InterPro" id="IPR036155">
    <property type="entry name" value="Crypto/Photolyase_N_sf"/>
</dbReference>
<keyword evidence="3" id="KW-1185">Reference proteome</keyword>
<comment type="caution">
    <text evidence="2">The sequence shown here is derived from an EMBL/GenBank/DDBJ whole genome shotgun (WGS) entry which is preliminary data.</text>
</comment>
<evidence type="ECO:0000313" key="3">
    <source>
        <dbReference type="Proteomes" id="UP000541444"/>
    </source>
</evidence>
<dbReference type="PROSITE" id="PS51645">
    <property type="entry name" value="PHR_CRY_ALPHA_BETA"/>
    <property type="match status" value="1"/>
</dbReference>
<dbReference type="PANTHER" id="PTHR47832:SF1">
    <property type="entry name" value="DNA PHOTOLYASE"/>
    <property type="match status" value="1"/>
</dbReference>
<dbReference type="EMBL" id="JACGCM010001620">
    <property type="protein sequence ID" value="KAF6152606.1"/>
    <property type="molecule type" value="Genomic_DNA"/>
</dbReference>
<sequence>MDLNTSVLNSTAVLLSWQHLYCTTTQASSYRPIEKKVAVIWFKHDLRTDDHSALISASRYNSVLPLYIFDRRIISRFSDETLELVLMALNDLKTSLKDQGSDLMIRFGGAETVIPELVSDLASHYTAGLKSVDVFVEEEVEYDLRRMIGTVEESLLNPLLSQGKPSRILLWRTPFYDIENLKELPAFYCDFENLKYSRTTPLESPVLPRLDIDLDLGTLPTFDDVKRYLDDNPQRLKVSWTSVKGVSAISILRKKKFDQGKTQSDLLVESKANEGNEVDSNFKRRKVRKLESSLFISKEGNVVGGGTHIVLNALAAYLRYLEGTSRDDWQEVHEKLRVTESRYGASFGALFGSAIFLGIVSRRRVYYEAIKYERDRNAGFLSPFGFSASSVATAADTVCSMEWYWLMALKSQVCKEGRYPVRIWRWNGHLIQFQYTVVGHEGPAILLVHGFGAFLEHYRDNLDAISGSGNRVYAITLLGFGKSEKPNIVYTEIMWAELLRDFIIDVVGEPAHVVGNSIGGYLVANLAGLWPSLAKSVVLVNTAGWVVAGKSSIQIAEERQTSCAAWLGGRLLLLYLRSRVGNIVKNCYPINKGRADDWLINEMQRAGMKDPLSNSKKSLSMLREHCNGIVIKELEAGHCPHDERPDEVNLLITEWVVTAERSLQLC</sequence>
<feature type="domain" description="Photolyase/cryptochrome alpha/beta" evidence="1">
    <location>
        <begin position="36"/>
        <end position="176"/>
    </location>
</feature>
<dbReference type="Pfam" id="PF00875">
    <property type="entry name" value="DNA_photolyase"/>
    <property type="match status" value="1"/>
</dbReference>
<dbReference type="SUPFAM" id="SSF52425">
    <property type="entry name" value="Cryptochrome/photolyase, N-terminal domain"/>
    <property type="match status" value="1"/>
</dbReference>
<gene>
    <name evidence="2" type="ORF">GIB67_013053</name>
</gene>
<dbReference type="InterPro" id="IPR006050">
    <property type="entry name" value="DNA_photolyase_N"/>
</dbReference>
<dbReference type="Proteomes" id="UP000541444">
    <property type="component" value="Unassembled WGS sequence"/>
</dbReference>
<dbReference type="OrthoDB" id="408373at2759"/>
<dbReference type="SUPFAM" id="SSF53474">
    <property type="entry name" value="alpha/beta-Hydrolases"/>
    <property type="match status" value="1"/>
</dbReference>
<dbReference type="InterPro" id="IPR000073">
    <property type="entry name" value="AB_hydrolase_1"/>
</dbReference>
<dbReference type="Pfam" id="PF12697">
    <property type="entry name" value="Abhydrolase_6"/>
    <property type="match status" value="1"/>
</dbReference>